<dbReference type="Proteomes" id="UP001234178">
    <property type="component" value="Unassembled WGS sequence"/>
</dbReference>
<name>A0ABQ9ZUC6_9CRUS</name>
<evidence type="ECO:0000313" key="2">
    <source>
        <dbReference type="Proteomes" id="UP001234178"/>
    </source>
</evidence>
<protein>
    <submittedName>
        <fullName evidence="1">Uncharacterized protein</fullName>
    </submittedName>
</protein>
<reference evidence="1 2" key="1">
    <citation type="journal article" date="2023" name="Nucleic Acids Res.">
        <title>The hologenome of Daphnia magna reveals possible DNA methylation and microbiome-mediated evolution of the host genome.</title>
        <authorList>
            <person name="Chaturvedi A."/>
            <person name="Li X."/>
            <person name="Dhandapani V."/>
            <person name="Marshall H."/>
            <person name="Kissane S."/>
            <person name="Cuenca-Cambronero M."/>
            <person name="Asole G."/>
            <person name="Calvet F."/>
            <person name="Ruiz-Romero M."/>
            <person name="Marangio P."/>
            <person name="Guigo R."/>
            <person name="Rago D."/>
            <person name="Mirbahai L."/>
            <person name="Eastwood N."/>
            <person name="Colbourne J.K."/>
            <person name="Zhou J."/>
            <person name="Mallon E."/>
            <person name="Orsini L."/>
        </authorList>
    </citation>
    <scope>NUCLEOTIDE SEQUENCE [LARGE SCALE GENOMIC DNA]</scope>
    <source>
        <strain evidence="1">LRV0_1</strain>
    </source>
</reference>
<proteinExistence type="predicted"/>
<dbReference type="EMBL" id="JAOYFB010000005">
    <property type="protein sequence ID" value="KAK4016520.1"/>
    <property type="molecule type" value="Genomic_DNA"/>
</dbReference>
<organism evidence="1 2">
    <name type="scientific">Daphnia magna</name>
    <dbReference type="NCBI Taxonomy" id="35525"/>
    <lineage>
        <taxon>Eukaryota</taxon>
        <taxon>Metazoa</taxon>
        <taxon>Ecdysozoa</taxon>
        <taxon>Arthropoda</taxon>
        <taxon>Crustacea</taxon>
        <taxon>Branchiopoda</taxon>
        <taxon>Diplostraca</taxon>
        <taxon>Cladocera</taxon>
        <taxon>Anomopoda</taxon>
        <taxon>Daphniidae</taxon>
        <taxon>Daphnia</taxon>
    </lineage>
</organism>
<sequence length="94" mass="10907">MFEKRKEFTEREWIYTTVYTINWMFLKCEKEEGPVRLNRRECLHNTYGIKVLINNQMECGATVTFAIGATPNQLLSSTSDNGVYNSCSRNAESQ</sequence>
<comment type="caution">
    <text evidence="1">The sequence shown here is derived from an EMBL/GenBank/DDBJ whole genome shotgun (WGS) entry which is preliminary data.</text>
</comment>
<accession>A0ABQ9ZUC6</accession>
<evidence type="ECO:0000313" key="1">
    <source>
        <dbReference type="EMBL" id="KAK4016520.1"/>
    </source>
</evidence>
<keyword evidence="2" id="KW-1185">Reference proteome</keyword>
<gene>
    <name evidence="1" type="ORF">OUZ56_031475</name>
</gene>